<accession>A0AAD7XR50</accession>
<evidence type="ECO:0000313" key="2">
    <source>
        <dbReference type="Proteomes" id="UP001234581"/>
    </source>
</evidence>
<name>A0AAD7XR50_9FUNG</name>
<gene>
    <name evidence="1" type="ORF">O0I10_013170</name>
</gene>
<keyword evidence="2" id="KW-1185">Reference proteome</keyword>
<dbReference type="GeneID" id="83220438"/>
<dbReference type="RefSeq" id="XP_058336250.1">
    <property type="nucleotide sequence ID" value="XM_058492985.1"/>
</dbReference>
<comment type="caution">
    <text evidence="1">The sequence shown here is derived from an EMBL/GenBank/DDBJ whole genome shotgun (WGS) entry which is preliminary data.</text>
</comment>
<protein>
    <submittedName>
        <fullName evidence="1">Uncharacterized protein</fullName>
    </submittedName>
</protein>
<sequence>MLARAAPIEDAVVYNGSPRYPAWCTVGERVTAKPSRGHPSASRPETNYCGSPGNLHLFALNSIDRLAWRACFSYYHDVLAKRLGGPNGVHWKLFAPSPARFPHKASMNPSRS</sequence>
<dbReference type="AlphaFoldDB" id="A0AAD7XR50"/>
<organism evidence="1 2">
    <name type="scientific">Lichtheimia ornata</name>
    <dbReference type="NCBI Taxonomy" id="688661"/>
    <lineage>
        <taxon>Eukaryota</taxon>
        <taxon>Fungi</taxon>
        <taxon>Fungi incertae sedis</taxon>
        <taxon>Mucoromycota</taxon>
        <taxon>Mucoromycotina</taxon>
        <taxon>Mucoromycetes</taxon>
        <taxon>Mucorales</taxon>
        <taxon>Lichtheimiaceae</taxon>
        <taxon>Lichtheimia</taxon>
    </lineage>
</organism>
<dbReference type="EMBL" id="JARTCD010000282">
    <property type="protein sequence ID" value="KAJ8651335.1"/>
    <property type="molecule type" value="Genomic_DNA"/>
</dbReference>
<dbReference type="Proteomes" id="UP001234581">
    <property type="component" value="Unassembled WGS sequence"/>
</dbReference>
<reference evidence="1 2" key="1">
    <citation type="submission" date="2023-03" db="EMBL/GenBank/DDBJ databases">
        <title>Genome sequence of Lichtheimia ornata CBS 291.66.</title>
        <authorList>
            <person name="Mohabir J.T."/>
            <person name="Shea T.P."/>
            <person name="Kurbessoian T."/>
            <person name="Berby B."/>
            <person name="Fontaine J."/>
            <person name="Livny J."/>
            <person name="Gnirke A."/>
            <person name="Stajich J.E."/>
            <person name="Cuomo C.A."/>
        </authorList>
    </citation>
    <scope>NUCLEOTIDE SEQUENCE [LARGE SCALE GENOMIC DNA]</scope>
    <source>
        <strain evidence="1">CBS 291.66</strain>
    </source>
</reference>
<proteinExistence type="predicted"/>
<evidence type="ECO:0000313" key="1">
    <source>
        <dbReference type="EMBL" id="KAJ8651335.1"/>
    </source>
</evidence>